<dbReference type="InterPro" id="IPR041492">
    <property type="entry name" value="HAD_2"/>
</dbReference>
<organism evidence="1">
    <name type="scientific">Hexamita inflata</name>
    <dbReference type="NCBI Taxonomy" id="28002"/>
    <lineage>
        <taxon>Eukaryota</taxon>
        <taxon>Metamonada</taxon>
        <taxon>Diplomonadida</taxon>
        <taxon>Hexamitidae</taxon>
        <taxon>Hexamitinae</taxon>
        <taxon>Hexamita</taxon>
    </lineage>
</organism>
<dbReference type="PANTHER" id="PTHR43434">
    <property type="entry name" value="PHOSPHOGLYCOLATE PHOSPHATASE"/>
    <property type="match status" value="1"/>
</dbReference>
<dbReference type="EMBL" id="CAXDID020000020">
    <property type="protein sequence ID" value="CAL5986312.1"/>
    <property type="molecule type" value="Genomic_DNA"/>
</dbReference>
<evidence type="ECO:0000313" key="1">
    <source>
        <dbReference type="EMBL" id="CAI9975317.1"/>
    </source>
</evidence>
<dbReference type="InterPro" id="IPR036412">
    <property type="entry name" value="HAD-like_sf"/>
</dbReference>
<dbReference type="Proteomes" id="UP001642409">
    <property type="component" value="Unassembled WGS sequence"/>
</dbReference>
<dbReference type="PANTHER" id="PTHR43434:SF1">
    <property type="entry name" value="PHOSPHOGLYCOLATE PHOSPHATASE"/>
    <property type="match status" value="1"/>
</dbReference>
<comment type="caution">
    <text evidence="1">The sequence shown here is derived from an EMBL/GenBank/DDBJ whole genome shotgun (WGS) entry which is preliminary data.</text>
</comment>
<protein>
    <submittedName>
        <fullName evidence="1">Phosphoglycolate phosphatase</fullName>
    </submittedName>
    <submittedName>
        <fullName evidence="2">Phosphoglycolate_phosphatase</fullName>
    </submittedName>
</protein>
<dbReference type="GO" id="GO:0005829">
    <property type="term" value="C:cytosol"/>
    <property type="evidence" value="ECO:0007669"/>
    <property type="project" value="TreeGrafter"/>
</dbReference>
<dbReference type="NCBIfam" id="TIGR01549">
    <property type="entry name" value="HAD-SF-IA-v1"/>
    <property type="match status" value="1"/>
</dbReference>
<dbReference type="Gene3D" id="3.40.50.1000">
    <property type="entry name" value="HAD superfamily/HAD-like"/>
    <property type="match status" value="1"/>
</dbReference>
<keyword evidence="3" id="KW-1185">Reference proteome</keyword>
<sequence>MTLIAFDLGGTLTNTRLMYIECALNKTLTYFNLPQQSLKQLKTMNAYDPEILLQQIVQTNQKDYFQSILQYYQQALLSELQNVSVFEGIPELLKLLKMKGIKIAITSNRLKDQVLQFVVNQNIQVDTIIGVCEDTKPKPDTCMIDQLRELYPQHKIIIVGDTDIDYQTAINAKIEYIIVSYGYCTVEELNSYGITNPVGSVEELTKILLNQ</sequence>
<dbReference type="EMBL" id="CATOUU010001169">
    <property type="protein sequence ID" value="CAI9975317.1"/>
    <property type="molecule type" value="Genomic_DNA"/>
</dbReference>
<gene>
    <name evidence="1" type="ORF">HINF_LOCUS62962</name>
    <name evidence="2" type="ORF">HINF_LOCUS9344</name>
</gene>
<dbReference type="SFLD" id="SFLDG01129">
    <property type="entry name" value="C1.5:_HAD__Beta-PGM__Phosphata"/>
    <property type="match status" value="1"/>
</dbReference>
<dbReference type="Pfam" id="PF13419">
    <property type="entry name" value="HAD_2"/>
    <property type="match status" value="1"/>
</dbReference>
<evidence type="ECO:0000313" key="3">
    <source>
        <dbReference type="Proteomes" id="UP001642409"/>
    </source>
</evidence>
<accession>A0AA86RNX5</accession>
<dbReference type="SUPFAM" id="SSF56784">
    <property type="entry name" value="HAD-like"/>
    <property type="match status" value="1"/>
</dbReference>
<evidence type="ECO:0000313" key="2">
    <source>
        <dbReference type="EMBL" id="CAL5986312.1"/>
    </source>
</evidence>
<dbReference type="GO" id="GO:0008967">
    <property type="term" value="F:phosphoglycolate phosphatase activity"/>
    <property type="evidence" value="ECO:0007669"/>
    <property type="project" value="TreeGrafter"/>
</dbReference>
<dbReference type="Gene3D" id="1.10.150.240">
    <property type="entry name" value="Putative phosphatase, domain 2"/>
    <property type="match status" value="1"/>
</dbReference>
<reference evidence="2 3" key="2">
    <citation type="submission" date="2024-07" db="EMBL/GenBank/DDBJ databases">
        <authorList>
            <person name="Akdeniz Z."/>
        </authorList>
    </citation>
    <scope>NUCLEOTIDE SEQUENCE [LARGE SCALE GENOMIC DNA]</scope>
</reference>
<dbReference type="SFLD" id="SFLDS00003">
    <property type="entry name" value="Haloacid_Dehalogenase"/>
    <property type="match status" value="1"/>
</dbReference>
<proteinExistence type="predicted"/>
<dbReference type="AlphaFoldDB" id="A0AA86RNX5"/>
<dbReference type="InterPro" id="IPR023214">
    <property type="entry name" value="HAD_sf"/>
</dbReference>
<dbReference type="InterPro" id="IPR006439">
    <property type="entry name" value="HAD-SF_hydro_IA"/>
</dbReference>
<dbReference type="InterPro" id="IPR050155">
    <property type="entry name" value="HAD-like_hydrolase_sf"/>
</dbReference>
<dbReference type="InterPro" id="IPR023198">
    <property type="entry name" value="PGP-like_dom2"/>
</dbReference>
<name>A0AA86RNX5_9EUKA</name>
<dbReference type="GO" id="GO:0006281">
    <property type="term" value="P:DNA repair"/>
    <property type="evidence" value="ECO:0007669"/>
    <property type="project" value="TreeGrafter"/>
</dbReference>
<reference evidence="1" key="1">
    <citation type="submission" date="2023-06" db="EMBL/GenBank/DDBJ databases">
        <authorList>
            <person name="Kurt Z."/>
        </authorList>
    </citation>
    <scope>NUCLEOTIDE SEQUENCE</scope>
</reference>